<dbReference type="PANTHER" id="PTHR30514">
    <property type="entry name" value="GLUCOKINASE"/>
    <property type="match status" value="1"/>
</dbReference>
<dbReference type="GO" id="GO:0097367">
    <property type="term" value="F:carbohydrate derivative binding"/>
    <property type="evidence" value="ECO:0007669"/>
    <property type="project" value="InterPro"/>
</dbReference>
<gene>
    <name evidence="6" type="primary">ybbH</name>
    <name evidence="6" type="ORF">TRM7557_00961</name>
</gene>
<dbReference type="InterPro" id="IPR035472">
    <property type="entry name" value="RpiR-like_SIS"/>
</dbReference>
<dbReference type="CDD" id="cd05013">
    <property type="entry name" value="SIS_RpiR"/>
    <property type="match status" value="1"/>
</dbReference>
<evidence type="ECO:0000259" key="4">
    <source>
        <dbReference type="PROSITE" id="PS51071"/>
    </source>
</evidence>
<dbReference type="STRING" id="928856.SAMN04488049_11430"/>
<evidence type="ECO:0000256" key="2">
    <source>
        <dbReference type="ARBA" id="ARBA00023125"/>
    </source>
</evidence>
<dbReference type="RefSeq" id="WP_058289082.1">
    <property type="nucleotide sequence ID" value="NZ_CYSD01000014.1"/>
</dbReference>
<dbReference type="Pfam" id="PF01380">
    <property type="entry name" value="SIS"/>
    <property type="match status" value="1"/>
</dbReference>
<dbReference type="Gene3D" id="1.10.10.10">
    <property type="entry name" value="Winged helix-like DNA-binding domain superfamily/Winged helix DNA-binding domain"/>
    <property type="match status" value="1"/>
</dbReference>
<dbReference type="InterPro" id="IPR000281">
    <property type="entry name" value="HTH_RpiR"/>
</dbReference>
<name>A0A0P1G4F1_9RHOB</name>
<dbReference type="Gene3D" id="3.40.50.10490">
    <property type="entry name" value="Glucose-6-phosphate isomerase like protein, domain 1"/>
    <property type="match status" value="1"/>
</dbReference>
<dbReference type="GO" id="GO:0003700">
    <property type="term" value="F:DNA-binding transcription factor activity"/>
    <property type="evidence" value="ECO:0007669"/>
    <property type="project" value="InterPro"/>
</dbReference>
<dbReference type="AlphaFoldDB" id="A0A0P1G4F1"/>
<dbReference type="InterPro" id="IPR046348">
    <property type="entry name" value="SIS_dom_sf"/>
</dbReference>
<feature type="domain" description="HTH rpiR-type" evidence="4">
    <location>
        <begin position="9"/>
        <end position="85"/>
    </location>
</feature>
<dbReference type="InterPro" id="IPR036388">
    <property type="entry name" value="WH-like_DNA-bd_sf"/>
</dbReference>
<dbReference type="EMBL" id="CYSD01000014">
    <property type="protein sequence ID" value="CUH76563.1"/>
    <property type="molecule type" value="Genomic_DNA"/>
</dbReference>
<dbReference type="PANTHER" id="PTHR30514:SF18">
    <property type="entry name" value="RPIR-FAMILY TRANSCRIPTIONAL REGULATOR"/>
    <property type="match status" value="1"/>
</dbReference>
<organism evidence="6 7">
    <name type="scientific">Tritonibacter multivorans</name>
    <dbReference type="NCBI Taxonomy" id="928856"/>
    <lineage>
        <taxon>Bacteria</taxon>
        <taxon>Pseudomonadati</taxon>
        <taxon>Pseudomonadota</taxon>
        <taxon>Alphaproteobacteria</taxon>
        <taxon>Rhodobacterales</taxon>
        <taxon>Paracoccaceae</taxon>
        <taxon>Tritonibacter</taxon>
    </lineage>
</organism>
<dbReference type="GO" id="GO:1901135">
    <property type="term" value="P:carbohydrate derivative metabolic process"/>
    <property type="evidence" value="ECO:0007669"/>
    <property type="project" value="InterPro"/>
</dbReference>
<reference evidence="6 7" key="1">
    <citation type="submission" date="2015-09" db="EMBL/GenBank/DDBJ databases">
        <authorList>
            <consortium name="Swine Surveillance"/>
        </authorList>
    </citation>
    <scope>NUCLEOTIDE SEQUENCE [LARGE SCALE GENOMIC DNA]</scope>
    <source>
        <strain evidence="6 7">CECT 7557</strain>
    </source>
</reference>
<dbReference type="SUPFAM" id="SSF46689">
    <property type="entry name" value="Homeodomain-like"/>
    <property type="match status" value="1"/>
</dbReference>
<dbReference type="PROSITE" id="PS51464">
    <property type="entry name" value="SIS"/>
    <property type="match status" value="1"/>
</dbReference>
<keyword evidence="2" id="KW-0238">DNA-binding</keyword>
<evidence type="ECO:0000256" key="3">
    <source>
        <dbReference type="ARBA" id="ARBA00023163"/>
    </source>
</evidence>
<keyword evidence="7" id="KW-1185">Reference proteome</keyword>
<keyword evidence="3" id="KW-0804">Transcription</keyword>
<protein>
    <submittedName>
        <fullName evidence="6">Putative HTH-type transcriptional regulator YbbH</fullName>
    </submittedName>
</protein>
<dbReference type="Pfam" id="PF01418">
    <property type="entry name" value="HTH_6"/>
    <property type="match status" value="1"/>
</dbReference>
<dbReference type="Proteomes" id="UP000052022">
    <property type="component" value="Unassembled WGS sequence"/>
</dbReference>
<dbReference type="PROSITE" id="PS51071">
    <property type="entry name" value="HTH_RPIR"/>
    <property type="match status" value="1"/>
</dbReference>
<proteinExistence type="predicted"/>
<dbReference type="InterPro" id="IPR001347">
    <property type="entry name" value="SIS_dom"/>
</dbReference>
<evidence type="ECO:0000256" key="1">
    <source>
        <dbReference type="ARBA" id="ARBA00023015"/>
    </source>
</evidence>
<evidence type="ECO:0000313" key="7">
    <source>
        <dbReference type="Proteomes" id="UP000052022"/>
    </source>
</evidence>
<dbReference type="InterPro" id="IPR047640">
    <property type="entry name" value="RpiR-like"/>
</dbReference>
<evidence type="ECO:0000259" key="5">
    <source>
        <dbReference type="PROSITE" id="PS51464"/>
    </source>
</evidence>
<dbReference type="SUPFAM" id="SSF53697">
    <property type="entry name" value="SIS domain"/>
    <property type="match status" value="1"/>
</dbReference>
<dbReference type="InterPro" id="IPR009057">
    <property type="entry name" value="Homeodomain-like_sf"/>
</dbReference>
<feature type="domain" description="SIS" evidence="5">
    <location>
        <begin position="134"/>
        <end position="271"/>
    </location>
</feature>
<dbReference type="GO" id="GO:0003677">
    <property type="term" value="F:DNA binding"/>
    <property type="evidence" value="ECO:0007669"/>
    <property type="project" value="UniProtKB-KW"/>
</dbReference>
<evidence type="ECO:0000313" key="6">
    <source>
        <dbReference type="EMBL" id="CUH76563.1"/>
    </source>
</evidence>
<accession>A0A0P1G4F1</accession>
<dbReference type="OrthoDB" id="9814005at2"/>
<keyword evidence="1" id="KW-0805">Transcription regulation</keyword>
<sequence>MPTAPTTLDGFRAQLQDLMPTLPKRMKQCAEYLGANPERIAVSTVAELAAGAEVQPSALMRFCQLMGFSGFSDMQKMFRDVYSPALPDYGTRLSNLRDRGAGSPSALLAEFVDAGRMSLENLTHTVDSRVLDQSVEALASAQMIHVVGLRRAFPVASYLSYAFEKMGIAAMLHDGTGKLDHSHAVRAGDAVIAITFAPYSTETVDMAQAAAARGLPVVAITDTVMSPVQSPGILPLSVSEVDFGAFRALSATLSLAITLAVAVGTRRESENRI</sequence>